<name>A0A437QS35_9GAMM</name>
<dbReference type="PANTHER" id="PTHR21064">
    <property type="entry name" value="AMINOGLYCOSIDE PHOSPHOTRANSFERASE DOMAIN-CONTAINING PROTEIN-RELATED"/>
    <property type="match status" value="1"/>
</dbReference>
<dbReference type="Gene3D" id="3.90.1200.10">
    <property type="match status" value="1"/>
</dbReference>
<dbReference type="InterPro" id="IPR011009">
    <property type="entry name" value="Kinase-like_dom_sf"/>
</dbReference>
<dbReference type="InterPro" id="IPR002575">
    <property type="entry name" value="Aminoglycoside_PTrfase"/>
</dbReference>
<dbReference type="Pfam" id="PF01636">
    <property type="entry name" value="APH"/>
    <property type="match status" value="1"/>
</dbReference>
<gene>
    <name evidence="2" type="ORF">EOE67_10475</name>
</gene>
<evidence type="ECO:0000313" key="2">
    <source>
        <dbReference type="EMBL" id="RVU37307.1"/>
    </source>
</evidence>
<comment type="caution">
    <text evidence="2">The sequence shown here is derived from an EMBL/GenBank/DDBJ whole genome shotgun (WGS) entry which is preliminary data.</text>
</comment>
<accession>A0A437QS35</accession>
<protein>
    <submittedName>
        <fullName evidence="2">Aminoglycoside phosphotransferase family protein</fullName>
    </submittedName>
</protein>
<dbReference type="PANTHER" id="PTHR21064:SF5">
    <property type="entry name" value="SLR1880 PROTEIN"/>
    <property type="match status" value="1"/>
</dbReference>
<evidence type="ECO:0000313" key="3">
    <source>
        <dbReference type="Proteomes" id="UP000283077"/>
    </source>
</evidence>
<keyword evidence="2" id="KW-0808">Transferase</keyword>
<dbReference type="SUPFAM" id="SSF56112">
    <property type="entry name" value="Protein kinase-like (PK-like)"/>
    <property type="match status" value="1"/>
</dbReference>
<reference evidence="2 3" key="1">
    <citation type="submission" date="2019-01" db="EMBL/GenBank/DDBJ databases">
        <authorList>
            <person name="Chen W.-M."/>
        </authorList>
    </citation>
    <scope>NUCLEOTIDE SEQUENCE [LARGE SCALE GENOMIC DNA]</scope>
    <source>
        <strain evidence="2 3">KYPC3</strain>
    </source>
</reference>
<dbReference type="InterPro" id="IPR050249">
    <property type="entry name" value="Pseudomonas-type_ThrB"/>
</dbReference>
<proteinExistence type="predicted"/>
<dbReference type="OrthoDB" id="526037at2"/>
<keyword evidence="3" id="KW-1185">Reference proteome</keyword>
<dbReference type="RefSeq" id="WP_127699038.1">
    <property type="nucleotide sequence ID" value="NZ_SACS01000010.1"/>
</dbReference>
<dbReference type="EMBL" id="SACS01000010">
    <property type="protein sequence ID" value="RVU37307.1"/>
    <property type="molecule type" value="Genomic_DNA"/>
</dbReference>
<dbReference type="AlphaFoldDB" id="A0A437QS35"/>
<dbReference type="GO" id="GO:0016740">
    <property type="term" value="F:transferase activity"/>
    <property type="evidence" value="ECO:0007669"/>
    <property type="project" value="UniProtKB-KW"/>
</dbReference>
<evidence type="ECO:0000259" key="1">
    <source>
        <dbReference type="Pfam" id="PF01636"/>
    </source>
</evidence>
<feature type="domain" description="Aminoglycoside phosphotransferase" evidence="1">
    <location>
        <begin position="34"/>
        <end position="267"/>
    </location>
</feature>
<organism evidence="2 3">
    <name type="scientific">Rheinheimera riviphila</name>
    <dbReference type="NCBI Taxonomy" id="1834037"/>
    <lineage>
        <taxon>Bacteria</taxon>
        <taxon>Pseudomonadati</taxon>
        <taxon>Pseudomonadota</taxon>
        <taxon>Gammaproteobacteria</taxon>
        <taxon>Chromatiales</taxon>
        <taxon>Chromatiaceae</taxon>
        <taxon>Rheinheimera</taxon>
    </lineage>
</organism>
<dbReference type="Proteomes" id="UP000283077">
    <property type="component" value="Unassembled WGS sequence"/>
</dbReference>
<sequence>MTTENAVTSAANIKAHPLVTAQVLADYQLPADTHIKAFGNGHINKTFLLSAADKRLILQQINTSIFPSAADLVQNALKIERHLLAKQQQGLYPLQILQQQAKADGSYLAGDAQDLRALQFIDHGSSIEVVESPAQAFAAAFTFGQFAAALADFDASSLVTVLPDFHNLGMRFSQLQAAIAANKAGRLAECQPLVDFCLAQQGLVDELAALCPALPLRVCHNDTKINNMLYCAEQGRGIAAIDLDTCMPGYWLFDFGDMVRTCCSPEAEDSLDTDKVRIRPEIFKALAEGYLQGLAGVITPAEQQSLLLGAKVMCLMIGIRFLADHLNGDVYFAIKRSDHNLQRAQNQIRLYQDLIAQQPKLASYLD</sequence>